<dbReference type="Gene3D" id="2.40.128.270">
    <property type="match status" value="1"/>
</dbReference>
<proteinExistence type="predicted"/>
<dbReference type="RefSeq" id="WP_025063510.1">
    <property type="nucleotide sequence ID" value="NZ_RAQK01000001.1"/>
</dbReference>
<accession>A0A420DQY7</accession>
<dbReference type="EMBL" id="RAQK01000001">
    <property type="protein sequence ID" value="RKE96573.1"/>
    <property type="molecule type" value="Genomic_DNA"/>
</dbReference>
<comment type="caution">
    <text evidence="2">The sequence shown here is derived from an EMBL/GenBank/DDBJ whole genome shotgun (WGS) entry which is preliminary data.</text>
</comment>
<dbReference type="PANTHER" id="PTHR35535">
    <property type="entry name" value="HEAT SHOCK PROTEIN HSLJ"/>
    <property type="match status" value="1"/>
</dbReference>
<dbReference type="Proteomes" id="UP000284407">
    <property type="component" value="Unassembled WGS sequence"/>
</dbReference>
<sequence>MKKLLLLSTLLTVLVACRSDETVRAYGAGDRIWTLKLLNDVPFPATATLTFPKTGEIAGQGPCNRYFGAMKVPYPWFDAGPIGSTRMACPDFEAETAFLQALEAATLSDVLGDTLILSNTEGLEMVFKATD</sequence>
<gene>
    <name evidence="2" type="ORF">C8N30_1138</name>
</gene>
<evidence type="ECO:0000259" key="1">
    <source>
        <dbReference type="Pfam" id="PF03724"/>
    </source>
</evidence>
<reference evidence="2 3" key="1">
    <citation type="submission" date="2018-09" db="EMBL/GenBank/DDBJ databases">
        <title>Genomic Encyclopedia of Archaeal and Bacterial Type Strains, Phase II (KMG-II): from individual species to whole genera.</title>
        <authorList>
            <person name="Goeker M."/>
        </authorList>
    </citation>
    <scope>NUCLEOTIDE SEQUENCE [LARGE SCALE GENOMIC DNA]</scope>
    <source>
        <strain evidence="2 3">DSM 11458</strain>
    </source>
</reference>
<keyword evidence="2" id="KW-0346">Stress response</keyword>
<evidence type="ECO:0000313" key="3">
    <source>
        <dbReference type="Proteomes" id="UP000284407"/>
    </source>
</evidence>
<dbReference type="STRING" id="1443111.Z949_3140"/>
<dbReference type="AlphaFoldDB" id="A0A420DQY7"/>
<dbReference type="InterPro" id="IPR053147">
    <property type="entry name" value="Hsp_HslJ-like"/>
</dbReference>
<dbReference type="Pfam" id="PF03724">
    <property type="entry name" value="META"/>
    <property type="match status" value="1"/>
</dbReference>
<protein>
    <submittedName>
        <fullName evidence="2">Heat shock protein HslJ</fullName>
    </submittedName>
</protein>
<dbReference type="InterPro" id="IPR005184">
    <property type="entry name" value="DUF306_Meta_HslJ"/>
</dbReference>
<evidence type="ECO:0000313" key="2">
    <source>
        <dbReference type="EMBL" id="RKE96573.1"/>
    </source>
</evidence>
<dbReference type="OrthoDB" id="7777568at2"/>
<dbReference type="PROSITE" id="PS51257">
    <property type="entry name" value="PROKAR_LIPOPROTEIN"/>
    <property type="match status" value="1"/>
</dbReference>
<dbReference type="PANTHER" id="PTHR35535:SF1">
    <property type="entry name" value="HEAT SHOCK PROTEIN HSLJ"/>
    <property type="match status" value="1"/>
</dbReference>
<feature type="domain" description="DUF306" evidence="1">
    <location>
        <begin position="31"/>
        <end position="125"/>
    </location>
</feature>
<dbReference type="InterPro" id="IPR038670">
    <property type="entry name" value="HslJ-like_sf"/>
</dbReference>
<organism evidence="2 3">
    <name type="scientific">Sulfitobacter guttiformis</name>
    <dbReference type="NCBI Taxonomy" id="74349"/>
    <lineage>
        <taxon>Bacteria</taxon>
        <taxon>Pseudomonadati</taxon>
        <taxon>Pseudomonadota</taxon>
        <taxon>Alphaproteobacteria</taxon>
        <taxon>Rhodobacterales</taxon>
        <taxon>Roseobacteraceae</taxon>
        <taxon>Sulfitobacter</taxon>
    </lineage>
</organism>
<keyword evidence="3" id="KW-1185">Reference proteome</keyword>
<name>A0A420DQY7_9RHOB</name>